<evidence type="ECO:0000313" key="2">
    <source>
        <dbReference type="EMBL" id="MCP1168589.1"/>
    </source>
</evidence>
<dbReference type="AlphaFoldDB" id="A0A9X2FNR6"/>
<dbReference type="Gene3D" id="3.40.50.150">
    <property type="entry name" value="Vaccinia Virus protein VP39"/>
    <property type="match status" value="1"/>
</dbReference>
<organism evidence="2 3">
    <name type="scientific">Limimaricola litoreus</name>
    <dbReference type="NCBI Taxonomy" id="2955316"/>
    <lineage>
        <taxon>Bacteria</taxon>
        <taxon>Pseudomonadati</taxon>
        <taxon>Pseudomonadota</taxon>
        <taxon>Alphaproteobacteria</taxon>
        <taxon>Rhodobacterales</taxon>
        <taxon>Paracoccaceae</taxon>
        <taxon>Limimaricola</taxon>
    </lineage>
</organism>
<evidence type="ECO:0000313" key="3">
    <source>
        <dbReference type="Proteomes" id="UP001139477"/>
    </source>
</evidence>
<dbReference type="InterPro" id="IPR029063">
    <property type="entry name" value="SAM-dependent_MTases_sf"/>
</dbReference>
<accession>A0A9X2FNR6</accession>
<proteinExistence type="predicted"/>
<feature type="region of interest" description="Disordered" evidence="1">
    <location>
        <begin position="358"/>
        <end position="429"/>
    </location>
</feature>
<keyword evidence="3" id="KW-1185">Reference proteome</keyword>
<reference evidence="2" key="1">
    <citation type="submission" date="2022-06" db="EMBL/GenBank/DDBJ databases">
        <title>Limimaricola sediminis sp. nov., isolated from an intertidal sediment.</title>
        <authorList>
            <person name="Shao X."/>
        </authorList>
    </citation>
    <scope>NUCLEOTIDE SEQUENCE</scope>
    <source>
        <strain evidence="2">ASW11-118</strain>
    </source>
</reference>
<dbReference type="Proteomes" id="UP001139477">
    <property type="component" value="Unassembled WGS sequence"/>
</dbReference>
<name>A0A9X2FNR6_9RHOB</name>
<feature type="region of interest" description="Disordered" evidence="1">
    <location>
        <begin position="300"/>
        <end position="327"/>
    </location>
</feature>
<feature type="compositionally biased region" description="Basic and acidic residues" evidence="1">
    <location>
        <begin position="359"/>
        <end position="378"/>
    </location>
</feature>
<dbReference type="SUPFAM" id="SSF53335">
    <property type="entry name" value="S-adenosyl-L-methionine-dependent methyltransferases"/>
    <property type="match status" value="1"/>
</dbReference>
<evidence type="ECO:0000256" key="1">
    <source>
        <dbReference type="SAM" id="MobiDB-lite"/>
    </source>
</evidence>
<dbReference type="RefSeq" id="WP_253331539.1">
    <property type="nucleotide sequence ID" value="NZ_JAMYXC010000129.1"/>
</dbReference>
<feature type="compositionally biased region" description="Low complexity" evidence="1">
    <location>
        <begin position="311"/>
        <end position="323"/>
    </location>
</feature>
<protein>
    <submittedName>
        <fullName evidence="2">Uncharacterized protein</fullName>
    </submittedName>
</protein>
<gene>
    <name evidence="2" type="ORF">NHG85_08640</name>
</gene>
<sequence>MTTNTKPASTRHVSTAAEFSQYYTNAQIAADYVKQVRARYVANPFDTVIEPSAGSGAFSRPLGPDCIALDLDPKAPGIIKADFLNWTPAVSADRCLVIGNPPFGEKAALAFLNHAAGFADVIAFILPATFCKKTQQNRVDKRLHLVHEEEVPQDAFIYEGKTVHVPCVLQIWERRSAPRQLHTLETTHPHFERCSQTEADLVIRRVGAHAGQLKPLGAQWSPQSNIFLRATGCSPEELKERFARLDMSKHARNGAGGGSINMSEVVALYEAAQAEEARTATVGTAVSMLRQIAQEVRAAPEKLSVEKVDRAAQQATPGATAAPGERKMPKVDAAALSDRVVIDDIAGGRCAFQCGRGGGTDHHDHGAAQLPQDERAEPARSGLPPCRGHRRHGAGGGIQRPAARTELRDPDLGASRRAPAAACTGNAAS</sequence>
<dbReference type="EMBL" id="JAMYXC010000129">
    <property type="protein sequence ID" value="MCP1168589.1"/>
    <property type="molecule type" value="Genomic_DNA"/>
</dbReference>
<comment type="caution">
    <text evidence="2">The sequence shown here is derived from an EMBL/GenBank/DDBJ whole genome shotgun (WGS) entry which is preliminary data.</text>
</comment>
<feature type="compositionally biased region" description="Basic and acidic residues" evidence="1">
    <location>
        <begin position="300"/>
        <end position="310"/>
    </location>
</feature>